<protein>
    <submittedName>
        <fullName evidence="1">Uncharacterized protein</fullName>
    </submittedName>
</protein>
<name>A0AAN4ZS89_9BILA</name>
<evidence type="ECO:0000313" key="2">
    <source>
        <dbReference type="Proteomes" id="UP001328107"/>
    </source>
</evidence>
<accession>A0AAN4ZS89</accession>
<sequence length="81" mass="9002">MQHAVHRLLVRQHITQLFECARAATALQRGTPARGDCVVRLYEVCVDVDRKLAALEALVLLPQHARRLLARAAPGAVVLQR</sequence>
<keyword evidence="2" id="KW-1185">Reference proteome</keyword>
<reference evidence="2" key="1">
    <citation type="submission" date="2022-10" db="EMBL/GenBank/DDBJ databases">
        <title>Genome assembly of Pristionchus species.</title>
        <authorList>
            <person name="Yoshida K."/>
            <person name="Sommer R.J."/>
        </authorList>
    </citation>
    <scope>NUCLEOTIDE SEQUENCE [LARGE SCALE GENOMIC DNA]</scope>
    <source>
        <strain evidence="2">RS5460</strain>
    </source>
</reference>
<dbReference type="AlphaFoldDB" id="A0AAN4ZS89"/>
<evidence type="ECO:0000313" key="1">
    <source>
        <dbReference type="EMBL" id="GMR44201.1"/>
    </source>
</evidence>
<dbReference type="EMBL" id="BTRK01000003">
    <property type="protein sequence ID" value="GMR44201.1"/>
    <property type="molecule type" value="Genomic_DNA"/>
</dbReference>
<gene>
    <name evidence="1" type="ORF">PMAYCL1PPCAC_14396</name>
</gene>
<organism evidence="1 2">
    <name type="scientific">Pristionchus mayeri</name>
    <dbReference type="NCBI Taxonomy" id="1317129"/>
    <lineage>
        <taxon>Eukaryota</taxon>
        <taxon>Metazoa</taxon>
        <taxon>Ecdysozoa</taxon>
        <taxon>Nematoda</taxon>
        <taxon>Chromadorea</taxon>
        <taxon>Rhabditida</taxon>
        <taxon>Rhabditina</taxon>
        <taxon>Diplogasteromorpha</taxon>
        <taxon>Diplogasteroidea</taxon>
        <taxon>Neodiplogasteridae</taxon>
        <taxon>Pristionchus</taxon>
    </lineage>
</organism>
<proteinExistence type="predicted"/>
<comment type="caution">
    <text evidence="1">The sequence shown here is derived from an EMBL/GenBank/DDBJ whole genome shotgun (WGS) entry which is preliminary data.</text>
</comment>
<dbReference type="Proteomes" id="UP001328107">
    <property type="component" value="Unassembled WGS sequence"/>
</dbReference>